<evidence type="ECO:0000256" key="1">
    <source>
        <dbReference type="SAM" id="Coils"/>
    </source>
</evidence>
<organism evidence="2 3">
    <name type="scientific">Thalassobellus suaedae</name>
    <dbReference type="NCBI Taxonomy" id="3074124"/>
    <lineage>
        <taxon>Bacteria</taxon>
        <taxon>Pseudomonadati</taxon>
        <taxon>Bacteroidota</taxon>
        <taxon>Flavobacteriia</taxon>
        <taxon>Flavobacteriales</taxon>
        <taxon>Flavobacteriaceae</taxon>
        <taxon>Thalassobellus</taxon>
    </lineage>
</organism>
<name>A0ABY9XVL7_9FLAO</name>
<proteinExistence type="predicted"/>
<keyword evidence="1" id="KW-0175">Coiled coil</keyword>
<evidence type="ECO:0000313" key="3">
    <source>
        <dbReference type="Proteomes" id="UP001302806"/>
    </source>
</evidence>
<reference evidence="2 3" key="1">
    <citation type="submission" date="2023-09" db="EMBL/GenBank/DDBJ databases">
        <title>Thalassobella suaedae gen. nov., sp. nov., a marine bacterium of the family Flavobacteriaceae isolated from a halophyte Suaeda japonica.</title>
        <authorList>
            <person name="Lee S.Y."/>
            <person name="Hwang C.Y."/>
        </authorList>
    </citation>
    <scope>NUCLEOTIDE SEQUENCE [LARGE SCALE GENOMIC DNA]</scope>
    <source>
        <strain evidence="2 3">HL-DH14</strain>
    </source>
</reference>
<protein>
    <submittedName>
        <fullName evidence="2">Uncharacterized protein</fullName>
    </submittedName>
</protein>
<dbReference type="Proteomes" id="UP001302806">
    <property type="component" value="Chromosome"/>
</dbReference>
<sequence length="131" mass="15064">MEKENKILKAHEWLRNLKASKNISNKLLGSHIKYSDTGMGKALKKETLDLEQIEVIATHYNLLEDLKTNLSNLDNEKEGSVEMNLIEGSVGLYLNKHHNRLMKTDSSYKLFIEKIAAFEAVRIMKDSFLDK</sequence>
<dbReference type="RefSeq" id="WP_415866345.1">
    <property type="nucleotide sequence ID" value="NZ_CP134537.1"/>
</dbReference>
<evidence type="ECO:0000313" key="2">
    <source>
        <dbReference type="EMBL" id="WNH09996.1"/>
    </source>
</evidence>
<feature type="coiled-coil region" evidence="1">
    <location>
        <begin position="56"/>
        <end position="83"/>
    </location>
</feature>
<gene>
    <name evidence="2" type="ORF">RHP51_04685</name>
</gene>
<dbReference type="EMBL" id="CP134537">
    <property type="protein sequence ID" value="WNH09996.1"/>
    <property type="molecule type" value="Genomic_DNA"/>
</dbReference>
<accession>A0ABY9XVL7</accession>